<gene>
    <name evidence="5" type="primary">jg19124</name>
    <name evidence="5" type="ORF">PAEG_LOCUS5832</name>
</gene>
<dbReference type="InterPro" id="IPR036179">
    <property type="entry name" value="Ig-like_dom_sf"/>
</dbReference>
<dbReference type="OrthoDB" id="10253954at2759"/>
<dbReference type="AlphaFoldDB" id="A0A8S4QT46"/>
<dbReference type="InterPro" id="IPR007110">
    <property type="entry name" value="Ig-like_dom"/>
</dbReference>
<feature type="domain" description="Ig-like" evidence="4">
    <location>
        <begin position="53"/>
        <end position="151"/>
    </location>
</feature>
<sequence length="200" mass="22033">MMFDSVQQDVPLTTTKRSSEIKRSRWRASNDLSQVPLDIFVMVHLAWGIRDPPEITIRPRNLQVRANGIAAFYCAARGDPIPNIQWRKNGKRVSSMQSRYQVSGMESAAGLNANGAVLRIEPVRAQRDDATYECVAENGVGDAVTAVATLTVFEGPGLQPVELLSGSRYHRGLLLVVNSRYTVAGNLNGTELEWVGFLGF</sequence>
<reference evidence="5" key="1">
    <citation type="submission" date="2022-03" db="EMBL/GenBank/DDBJ databases">
        <authorList>
            <person name="Lindestad O."/>
        </authorList>
    </citation>
    <scope>NUCLEOTIDE SEQUENCE</scope>
</reference>
<evidence type="ECO:0000256" key="2">
    <source>
        <dbReference type="ARBA" id="ARBA00023157"/>
    </source>
</evidence>
<proteinExistence type="predicted"/>
<evidence type="ECO:0000313" key="6">
    <source>
        <dbReference type="Proteomes" id="UP000838756"/>
    </source>
</evidence>
<dbReference type="PROSITE" id="PS50835">
    <property type="entry name" value="IG_LIKE"/>
    <property type="match status" value="1"/>
</dbReference>
<dbReference type="Proteomes" id="UP000838756">
    <property type="component" value="Unassembled WGS sequence"/>
</dbReference>
<keyword evidence="2" id="KW-1015">Disulfide bond</keyword>
<dbReference type="PANTHER" id="PTHR44170:SF55">
    <property type="entry name" value="OBSCURIN ISOFORM X2"/>
    <property type="match status" value="1"/>
</dbReference>
<name>A0A8S4QT46_9NEOP</name>
<keyword evidence="1" id="KW-0677">Repeat</keyword>
<dbReference type="InterPro" id="IPR013783">
    <property type="entry name" value="Ig-like_fold"/>
</dbReference>
<dbReference type="SMART" id="SM00409">
    <property type="entry name" value="IG"/>
    <property type="match status" value="1"/>
</dbReference>
<keyword evidence="6" id="KW-1185">Reference proteome</keyword>
<comment type="caution">
    <text evidence="5">The sequence shown here is derived from an EMBL/GenBank/DDBJ whole genome shotgun (WGS) entry which is preliminary data.</text>
</comment>
<feature type="compositionally biased region" description="Polar residues" evidence="3">
    <location>
        <begin position="1"/>
        <end position="16"/>
    </location>
</feature>
<dbReference type="PANTHER" id="PTHR44170">
    <property type="entry name" value="PROTEIN SIDEKICK"/>
    <property type="match status" value="1"/>
</dbReference>
<dbReference type="EMBL" id="CAKXAJ010018857">
    <property type="protein sequence ID" value="CAH2217956.1"/>
    <property type="molecule type" value="Genomic_DNA"/>
</dbReference>
<dbReference type="SUPFAM" id="SSF48726">
    <property type="entry name" value="Immunoglobulin"/>
    <property type="match status" value="1"/>
</dbReference>
<accession>A0A8S4QT46</accession>
<feature type="region of interest" description="Disordered" evidence="3">
    <location>
        <begin position="1"/>
        <end position="24"/>
    </location>
</feature>
<evidence type="ECO:0000313" key="5">
    <source>
        <dbReference type="EMBL" id="CAH2217956.1"/>
    </source>
</evidence>
<dbReference type="InterPro" id="IPR003598">
    <property type="entry name" value="Ig_sub2"/>
</dbReference>
<dbReference type="InterPro" id="IPR003599">
    <property type="entry name" value="Ig_sub"/>
</dbReference>
<dbReference type="Gene3D" id="2.60.40.10">
    <property type="entry name" value="Immunoglobulins"/>
    <property type="match status" value="1"/>
</dbReference>
<organism evidence="5 6">
    <name type="scientific">Pararge aegeria aegeria</name>
    <dbReference type="NCBI Taxonomy" id="348720"/>
    <lineage>
        <taxon>Eukaryota</taxon>
        <taxon>Metazoa</taxon>
        <taxon>Ecdysozoa</taxon>
        <taxon>Arthropoda</taxon>
        <taxon>Hexapoda</taxon>
        <taxon>Insecta</taxon>
        <taxon>Pterygota</taxon>
        <taxon>Neoptera</taxon>
        <taxon>Endopterygota</taxon>
        <taxon>Lepidoptera</taxon>
        <taxon>Glossata</taxon>
        <taxon>Ditrysia</taxon>
        <taxon>Papilionoidea</taxon>
        <taxon>Nymphalidae</taxon>
        <taxon>Satyrinae</taxon>
        <taxon>Satyrini</taxon>
        <taxon>Parargina</taxon>
        <taxon>Pararge</taxon>
    </lineage>
</organism>
<dbReference type="SMART" id="SM00408">
    <property type="entry name" value="IGc2"/>
    <property type="match status" value="1"/>
</dbReference>
<evidence type="ECO:0000256" key="1">
    <source>
        <dbReference type="ARBA" id="ARBA00022737"/>
    </source>
</evidence>
<protein>
    <submittedName>
        <fullName evidence="5">Jg19124 protein</fullName>
    </submittedName>
</protein>
<dbReference type="Pfam" id="PF13927">
    <property type="entry name" value="Ig_3"/>
    <property type="match status" value="1"/>
</dbReference>
<dbReference type="GO" id="GO:0098609">
    <property type="term" value="P:cell-cell adhesion"/>
    <property type="evidence" value="ECO:0007669"/>
    <property type="project" value="TreeGrafter"/>
</dbReference>
<evidence type="ECO:0000256" key="3">
    <source>
        <dbReference type="SAM" id="MobiDB-lite"/>
    </source>
</evidence>
<evidence type="ECO:0000259" key="4">
    <source>
        <dbReference type="PROSITE" id="PS50835"/>
    </source>
</evidence>
<dbReference type="FunFam" id="2.60.40.10:FF:000023">
    <property type="entry name" value="receptor-type tyrosine-protein phosphatase delta isoform X2"/>
    <property type="match status" value="1"/>
</dbReference>